<dbReference type="PROSITE" id="PS51085">
    <property type="entry name" value="2FE2S_FER_2"/>
    <property type="match status" value="1"/>
</dbReference>
<name>A0A0P1BNC6_9BASI</name>
<evidence type="ECO:0000256" key="9">
    <source>
        <dbReference type="ARBA" id="ARBA00034078"/>
    </source>
</evidence>
<comment type="cofactor">
    <cofactor evidence="1">
        <name>[4Fe-4S] cluster</name>
        <dbReference type="ChEBI" id="CHEBI:49883"/>
    </cofactor>
</comment>
<dbReference type="PROSITE" id="PS00642">
    <property type="entry name" value="COMPLEX1_75K_2"/>
    <property type="match status" value="1"/>
</dbReference>
<dbReference type="SUPFAM" id="SSF53706">
    <property type="entry name" value="Formate dehydrogenase/DMSO reductase, domains 1-3"/>
    <property type="match status" value="1"/>
</dbReference>
<dbReference type="Gene3D" id="3.10.20.740">
    <property type="match status" value="1"/>
</dbReference>
<dbReference type="OrthoDB" id="10249365at2759"/>
<dbReference type="Gene3D" id="3.40.50.740">
    <property type="match status" value="1"/>
</dbReference>
<evidence type="ECO:0000256" key="4">
    <source>
        <dbReference type="ARBA" id="ARBA00022723"/>
    </source>
</evidence>
<dbReference type="STRING" id="401625.A0A0P1BNC6"/>
<dbReference type="GO" id="GO:0046872">
    <property type="term" value="F:metal ion binding"/>
    <property type="evidence" value="ECO:0007669"/>
    <property type="project" value="UniProtKB-KW"/>
</dbReference>
<dbReference type="SUPFAM" id="SSF54862">
    <property type="entry name" value="4Fe-4S ferredoxins"/>
    <property type="match status" value="1"/>
</dbReference>
<keyword evidence="15" id="KW-0830">Ubiquinone</keyword>
<evidence type="ECO:0000256" key="7">
    <source>
        <dbReference type="ARBA" id="ARBA00023014"/>
    </source>
</evidence>
<dbReference type="EMBL" id="CCYA01000265">
    <property type="protein sequence ID" value="CEH17840.1"/>
    <property type="molecule type" value="Genomic_DNA"/>
</dbReference>
<evidence type="ECO:0000256" key="6">
    <source>
        <dbReference type="ARBA" id="ARBA00023004"/>
    </source>
</evidence>
<dbReference type="Pfam" id="PF13510">
    <property type="entry name" value="Fer2_4"/>
    <property type="match status" value="1"/>
</dbReference>
<keyword evidence="4" id="KW-0479">Metal-binding</keyword>
<dbReference type="SMR" id="A0A0P1BNC6"/>
<dbReference type="GO" id="GO:0016020">
    <property type="term" value="C:membrane"/>
    <property type="evidence" value="ECO:0007669"/>
    <property type="project" value="InterPro"/>
</dbReference>
<dbReference type="CDD" id="cd02773">
    <property type="entry name" value="MopB_Res-Cmplx1_Nad11"/>
    <property type="match status" value="1"/>
</dbReference>
<dbReference type="PROSITE" id="PS51669">
    <property type="entry name" value="4FE4S_MOW_BIS_MGD"/>
    <property type="match status" value="1"/>
</dbReference>
<keyword evidence="3" id="KW-0004">4Fe-4S</keyword>
<evidence type="ECO:0000313" key="15">
    <source>
        <dbReference type="EMBL" id="CEH17840.1"/>
    </source>
</evidence>
<dbReference type="SMART" id="SM00929">
    <property type="entry name" value="NADH-G_4Fe-4S_3"/>
    <property type="match status" value="1"/>
</dbReference>
<dbReference type="Gene3D" id="3.30.200.210">
    <property type="match status" value="1"/>
</dbReference>
<comment type="cofactor">
    <cofactor evidence="9">
        <name>[2Fe-2S] cluster</name>
        <dbReference type="ChEBI" id="CHEBI:190135"/>
    </cofactor>
</comment>
<dbReference type="NCBIfam" id="TIGR01973">
    <property type="entry name" value="NuoG"/>
    <property type="match status" value="1"/>
</dbReference>
<dbReference type="InterPro" id="IPR015405">
    <property type="entry name" value="NDUFS1-like_C"/>
</dbReference>
<dbReference type="PROSITE" id="PS51839">
    <property type="entry name" value="4FE4S_HC3"/>
    <property type="match status" value="1"/>
</dbReference>
<sequence>MMRMAPLRAASSAVASTTSSAASSSRSVLASNSGMASRRCLQTSAKLSQASPAEPPKMIKLQVNGRDVEVEQGTALIQACEKAGAQIPRFCYHERLQIAGNCRMCLVTSQGAPKPVASCAMPAAPGMKIFTEDEKTKTARANVMEFLLANHPLDCPICDWGGECDLQDQSMRYGSDRGRFHEIAGKRAVEDKNLGPLVKTIMTRCIHCTRCVRFSNDVAGVQEMGTSGRGNDLQIGTYIEKVIDSEMSGNIIDLCPVGALTSKPYAFTTRPWELKKTESIDVLDAVGSNIRVDSRGVQVMRVLPRTNDDVNEEWINDKTRFAVDGLKYQRLTTPLIKQGDRFVPASWPEALATVAEGLAASGAKGDEIQGVAGALADAESLVALKDLINSLGSENVTVDLPAGQLPPASGVDVRSNYQFNSTIAGIEEADALLLIGTNPRHEAAIINTRIRKAYLHKGLDVGLIGEKVDTTYEYEHVGSDASAIADVLAGKGNFGKRLKEAKKPMIVIGSSVLEHVDGAAALSEVAKAVQADKRYLSEEYTGFGILQRTASRVASLDVGYSPSQQASKTSPKFVYLLGADDFANAEDRIPRDAFVVYQGHHGDVGAQYASVILPSSCYTEHSLTYTNTEGRNQITRAAVPPPGASREGWKCIRALSEVLGSPLPYDDILSVRDRMFDISPTLTRYDQREATSAATALLGLKDLQAKAKGKKITGAPLLNPIQNFYQTDAVSRSSPTMAKCVDAFINKIGDEGRPGAELASFS</sequence>
<evidence type="ECO:0000313" key="16">
    <source>
        <dbReference type="Proteomes" id="UP000054845"/>
    </source>
</evidence>
<keyword evidence="6" id="KW-0408">Iron</keyword>
<evidence type="ECO:0000259" key="13">
    <source>
        <dbReference type="PROSITE" id="PS51669"/>
    </source>
</evidence>
<evidence type="ECO:0000256" key="11">
    <source>
        <dbReference type="RuleBase" id="RU004523"/>
    </source>
</evidence>
<dbReference type="GO" id="GO:0008137">
    <property type="term" value="F:NADH dehydrogenase (ubiquinone) activity"/>
    <property type="evidence" value="ECO:0007669"/>
    <property type="project" value="InterPro"/>
</dbReference>
<reference evidence="16" key="1">
    <citation type="submission" date="2014-09" db="EMBL/GenBank/DDBJ databases">
        <authorList>
            <person name="Sharma Rahul"/>
            <person name="Thines Marco"/>
        </authorList>
    </citation>
    <scope>NUCLEOTIDE SEQUENCE [LARGE SCALE GENOMIC DNA]</scope>
</reference>
<dbReference type="FunFam" id="3.10.20.740:FF:000001">
    <property type="entry name" value="NADH-quinone oxidoreductase subunit G"/>
    <property type="match status" value="1"/>
</dbReference>
<dbReference type="InterPro" id="IPR001041">
    <property type="entry name" value="2Fe-2S_ferredoxin-type"/>
</dbReference>
<evidence type="ECO:0000256" key="1">
    <source>
        <dbReference type="ARBA" id="ARBA00001966"/>
    </source>
</evidence>
<dbReference type="InterPro" id="IPR054351">
    <property type="entry name" value="NADH_UbQ_OxRdtase_ferredoxin"/>
</dbReference>
<dbReference type="InterPro" id="IPR019574">
    <property type="entry name" value="NADH_UbQ_OxRdtase_Gsu_4Fe4S-bd"/>
</dbReference>
<dbReference type="Pfam" id="PF22151">
    <property type="entry name" value="Fer4_NDSU1"/>
    <property type="match status" value="1"/>
</dbReference>
<keyword evidence="5" id="KW-1278">Translocase</keyword>
<dbReference type="CDD" id="cd00207">
    <property type="entry name" value="fer2"/>
    <property type="match status" value="1"/>
</dbReference>
<dbReference type="InterPro" id="IPR010228">
    <property type="entry name" value="NADH_UbQ_OxRdtase_Gsu"/>
</dbReference>
<evidence type="ECO:0000259" key="12">
    <source>
        <dbReference type="PROSITE" id="PS51085"/>
    </source>
</evidence>
<dbReference type="PROSITE" id="PS00641">
    <property type="entry name" value="COMPLEX1_75K_1"/>
    <property type="match status" value="1"/>
</dbReference>
<dbReference type="SUPFAM" id="SSF54292">
    <property type="entry name" value="2Fe-2S ferredoxin-like"/>
    <property type="match status" value="1"/>
</dbReference>
<dbReference type="GO" id="GO:0016651">
    <property type="term" value="F:oxidoreductase activity, acting on NAD(P)H"/>
    <property type="evidence" value="ECO:0007669"/>
    <property type="project" value="InterPro"/>
</dbReference>
<feature type="domain" description="4Fe-4S His(Cys)3-ligated-type" evidence="14">
    <location>
        <begin position="135"/>
        <end position="174"/>
    </location>
</feature>
<dbReference type="PROSITE" id="PS00643">
    <property type="entry name" value="COMPLEX1_75K_3"/>
    <property type="match status" value="1"/>
</dbReference>
<evidence type="ECO:0000256" key="2">
    <source>
        <dbReference type="ARBA" id="ARBA00005404"/>
    </source>
</evidence>
<dbReference type="AlphaFoldDB" id="A0A0P1BNC6"/>
<keyword evidence="8" id="KW-0520">NAD</keyword>
<dbReference type="GO" id="GO:0051539">
    <property type="term" value="F:4 iron, 4 sulfur cluster binding"/>
    <property type="evidence" value="ECO:0007669"/>
    <property type="project" value="UniProtKB-KW"/>
</dbReference>
<dbReference type="InterPro" id="IPR006963">
    <property type="entry name" value="Mopterin_OxRdtase_4Fe-4S_dom"/>
</dbReference>
<evidence type="ECO:0000256" key="8">
    <source>
        <dbReference type="ARBA" id="ARBA00023027"/>
    </source>
</evidence>
<dbReference type="InterPro" id="IPR050123">
    <property type="entry name" value="Prok_molybdopt-oxidoreductase"/>
</dbReference>
<dbReference type="InterPro" id="IPR036010">
    <property type="entry name" value="2Fe-2S_ferredoxin-like_sf"/>
</dbReference>
<feature type="domain" description="2Fe-2S ferredoxin-type" evidence="12">
    <location>
        <begin position="57"/>
        <end position="135"/>
    </location>
</feature>
<dbReference type="Pfam" id="PF22117">
    <property type="entry name" value="Fer4_Nqo3"/>
    <property type="match status" value="1"/>
</dbReference>
<dbReference type="Pfam" id="PF09326">
    <property type="entry name" value="NADH_dhqG_C"/>
    <property type="match status" value="1"/>
</dbReference>
<proteinExistence type="inferred from homology"/>
<evidence type="ECO:0000256" key="3">
    <source>
        <dbReference type="ARBA" id="ARBA00022485"/>
    </source>
</evidence>
<dbReference type="Pfam" id="PF00384">
    <property type="entry name" value="Molybdopterin"/>
    <property type="match status" value="1"/>
</dbReference>
<comment type="similarity">
    <text evidence="2 11">Belongs to the complex I 75 kDa subunit family.</text>
</comment>
<protein>
    <recommendedName>
        <fullName evidence="10">NADH-ubiquinone oxidoreductase 78 kDa subunit, mitochondrial</fullName>
    </recommendedName>
</protein>
<dbReference type="Pfam" id="PF10588">
    <property type="entry name" value="NADH-G_4Fe-4S_3"/>
    <property type="match status" value="1"/>
</dbReference>
<dbReference type="FunFam" id="3.30.70.20:FF:000002">
    <property type="entry name" value="NADH-ubiquinone oxidoreductase 75 kDa subunit"/>
    <property type="match status" value="1"/>
</dbReference>
<keyword evidence="16" id="KW-1185">Reference proteome</keyword>
<evidence type="ECO:0000256" key="10">
    <source>
        <dbReference type="ARBA" id="ARBA00070722"/>
    </source>
</evidence>
<dbReference type="Gene3D" id="3.30.70.20">
    <property type="match status" value="1"/>
</dbReference>
<dbReference type="PANTHER" id="PTHR43105:SF13">
    <property type="entry name" value="NADH-UBIQUINONE OXIDOREDUCTASE 75 KDA SUBUNIT, MITOCHONDRIAL"/>
    <property type="match status" value="1"/>
</dbReference>
<organism evidence="15 16">
    <name type="scientific">Ceraceosorus bombacis</name>
    <dbReference type="NCBI Taxonomy" id="401625"/>
    <lineage>
        <taxon>Eukaryota</taxon>
        <taxon>Fungi</taxon>
        <taxon>Dikarya</taxon>
        <taxon>Basidiomycota</taxon>
        <taxon>Ustilaginomycotina</taxon>
        <taxon>Exobasidiomycetes</taxon>
        <taxon>Ceraceosorales</taxon>
        <taxon>Ceraceosoraceae</taxon>
        <taxon>Ceraceosorus</taxon>
    </lineage>
</organism>
<dbReference type="InterPro" id="IPR006656">
    <property type="entry name" value="Mopterin_OxRdtase"/>
</dbReference>
<accession>A0A0P1BNC6</accession>
<dbReference type="GO" id="GO:0042773">
    <property type="term" value="P:ATP synthesis coupled electron transport"/>
    <property type="evidence" value="ECO:0007669"/>
    <property type="project" value="InterPro"/>
</dbReference>
<evidence type="ECO:0000256" key="5">
    <source>
        <dbReference type="ARBA" id="ARBA00022967"/>
    </source>
</evidence>
<feature type="domain" description="4Fe-4S Mo/W bis-MGD-type" evidence="13">
    <location>
        <begin position="274"/>
        <end position="330"/>
    </location>
</feature>
<evidence type="ECO:0000259" key="14">
    <source>
        <dbReference type="PROSITE" id="PS51839"/>
    </source>
</evidence>
<dbReference type="FunFam" id="3.30.200.210:FF:000002">
    <property type="entry name" value="NADH-ubiquinone oxidoreductase 75 kDa subunit"/>
    <property type="match status" value="1"/>
</dbReference>
<keyword evidence="7" id="KW-0411">Iron-sulfur</keyword>
<dbReference type="Proteomes" id="UP000054845">
    <property type="component" value="Unassembled WGS sequence"/>
</dbReference>
<dbReference type="PANTHER" id="PTHR43105">
    <property type="entry name" value="RESPIRATORY NITRATE REDUCTASE"/>
    <property type="match status" value="1"/>
</dbReference>
<dbReference type="InterPro" id="IPR000283">
    <property type="entry name" value="NADH_UbQ_OxRdtase_75kDa_su_CS"/>
</dbReference>